<evidence type="ECO:0000256" key="5">
    <source>
        <dbReference type="ARBA" id="ARBA00023235"/>
    </source>
</evidence>
<evidence type="ECO:0000256" key="1">
    <source>
        <dbReference type="ARBA" id="ARBA00000971"/>
    </source>
</evidence>
<dbReference type="SUPFAM" id="SSF50891">
    <property type="entry name" value="Cyclophilin-like"/>
    <property type="match status" value="1"/>
</dbReference>
<feature type="compositionally biased region" description="Polar residues" evidence="6">
    <location>
        <begin position="299"/>
        <end position="316"/>
    </location>
</feature>
<feature type="compositionally biased region" description="Basic residues" evidence="6">
    <location>
        <begin position="199"/>
        <end position="219"/>
    </location>
</feature>
<dbReference type="Pfam" id="PF00160">
    <property type="entry name" value="Pro_isomerase"/>
    <property type="match status" value="1"/>
</dbReference>
<organism evidence="8 9">
    <name type="scientific">Erythranthe guttata</name>
    <name type="common">Yellow monkey flower</name>
    <name type="synonym">Mimulus guttatus</name>
    <dbReference type="NCBI Taxonomy" id="4155"/>
    <lineage>
        <taxon>Eukaryota</taxon>
        <taxon>Viridiplantae</taxon>
        <taxon>Streptophyta</taxon>
        <taxon>Embryophyta</taxon>
        <taxon>Tracheophyta</taxon>
        <taxon>Spermatophyta</taxon>
        <taxon>Magnoliopsida</taxon>
        <taxon>eudicotyledons</taxon>
        <taxon>Gunneridae</taxon>
        <taxon>Pentapetalae</taxon>
        <taxon>asterids</taxon>
        <taxon>lamiids</taxon>
        <taxon>Lamiales</taxon>
        <taxon>Phrymaceae</taxon>
        <taxon>Erythranthe</taxon>
    </lineage>
</organism>
<dbReference type="GO" id="GO:0005737">
    <property type="term" value="C:cytoplasm"/>
    <property type="evidence" value="ECO:0000318"/>
    <property type="project" value="GO_Central"/>
</dbReference>
<dbReference type="OMA" id="ELTCHTD"/>
<dbReference type="EC" id="5.2.1.8" evidence="3"/>
<feature type="compositionally biased region" description="Basic residues" evidence="6">
    <location>
        <begin position="603"/>
        <end position="627"/>
    </location>
</feature>
<comment type="similarity">
    <text evidence="2">Belongs to the cyclophilin-type PPIase family.</text>
</comment>
<dbReference type="PANTHER" id="PTHR11071:SF561">
    <property type="entry name" value="PEPTIDYL-PROLYL CIS-TRANS ISOMERASE D-RELATED"/>
    <property type="match status" value="1"/>
</dbReference>
<feature type="compositionally biased region" description="Pro residues" evidence="6">
    <location>
        <begin position="508"/>
        <end position="524"/>
    </location>
</feature>
<feature type="compositionally biased region" description="Acidic residues" evidence="6">
    <location>
        <begin position="226"/>
        <end position="243"/>
    </location>
</feature>
<dbReference type="EMBL" id="KI631268">
    <property type="protein sequence ID" value="EYU29231.1"/>
    <property type="molecule type" value="Genomic_DNA"/>
</dbReference>
<dbReference type="STRING" id="4155.A0A022QMQ1"/>
<feature type="region of interest" description="Disordered" evidence="6">
    <location>
        <begin position="180"/>
        <end position="709"/>
    </location>
</feature>
<dbReference type="GO" id="GO:0016018">
    <property type="term" value="F:cyclosporin A binding"/>
    <property type="evidence" value="ECO:0000318"/>
    <property type="project" value="GO_Central"/>
</dbReference>
<keyword evidence="9" id="KW-1185">Reference proteome</keyword>
<evidence type="ECO:0000256" key="4">
    <source>
        <dbReference type="ARBA" id="ARBA00023110"/>
    </source>
</evidence>
<feature type="domain" description="PPIase cyclophilin-type" evidence="7">
    <location>
        <begin position="12"/>
        <end position="176"/>
    </location>
</feature>
<dbReference type="Proteomes" id="UP000030748">
    <property type="component" value="Unassembled WGS sequence"/>
</dbReference>
<feature type="compositionally biased region" description="Low complexity" evidence="6">
    <location>
        <begin position="662"/>
        <end position="691"/>
    </location>
</feature>
<evidence type="ECO:0000256" key="6">
    <source>
        <dbReference type="SAM" id="MobiDB-lite"/>
    </source>
</evidence>
<reference evidence="8 9" key="1">
    <citation type="journal article" date="2013" name="Proc. Natl. Acad. Sci. U.S.A.">
        <title>Fine-scale variation in meiotic recombination in Mimulus inferred from population shotgun sequencing.</title>
        <authorList>
            <person name="Hellsten U."/>
            <person name="Wright K.M."/>
            <person name="Jenkins J."/>
            <person name="Shu S."/>
            <person name="Yuan Y."/>
            <person name="Wessler S.R."/>
            <person name="Schmutz J."/>
            <person name="Willis J.H."/>
            <person name="Rokhsar D.S."/>
        </authorList>
    </citation>
    <scope>NUCLEOTIDE SEQUENCE [LARGE SCALE GENOMIC DNA]</scope>
    <source>
        <strain evidence="9">cv. DUN x IM62</strain>
    </source>
</reference>
<feature type="compositionally biased region" description="Low complexity" evidence="6">
    <location>
        <begin position="399"/>
        <end position="425"/>
    </location>
</feature>
<keyword evidence="5" id="KW-0413">Isomerase</keyword>
<sequence length="709" mass="79267">MEKVNKRKLLVFLDVSVDGDPFERMIFELFTDVAPKTAENFRALCTGEKGVSVKTGKPLHYKGTFFHRIIKGYLAQGGDFLRQDGTCGENIYGGKFPDEYPKLRHNGPGLLSMAIADRDQRGSLFSITFDAEHHLDRKNIVFGKLVEGDEVLKKIENAGDEEGRPAVIVKIVNSGEIHDDAKRSNKKLGKDAIEENNHGVKRKGKHKKTSKKRRKRRKIYSSESESSTDTDTDSSESDTDSDSDTSSLSDTSSSGDDRRKRGRRSKRDRHKRGKRKNRRHEKKRRKRRDKKSKHKSKRNSISDSETGGKSGGSSQDDVAVGDVKHKISEGNSSPVVEQTPKINDKKWEGAISDREDREFPKENGDHPSNGIDMGVDSAQTAAGRHHYAVDNRPSKSRSRSGSPVRTSTSPRNAVRSPSPSVSRSPQHISGRSRSNTPARSGGSISPRPRPPARSRSQRSRSRSATVSPPRRRVIRSPPRNSSKRSSLRSASRSPVRSSRRSISRSPVRAPPRRSPSQSPSPSPVRAPSRRTNRPSHSGSPVSAGRRAKSPSRSPSVDGNRIRRGRGFSDRFTFARRSPDRSPVRPYSYGGRNDRDRYSSYRRSSPRRYRSPPRGRTPPRYRSRRSRSRSPSVSRSPIRFRGRRYSKSPIRSRSPVRRRSPSRSRSLSKSLSPRHSSKVNPKSSPSASASPPRKTGLVTYGNGSPDSSRD</sequence>
<evidence type="ECO:0000313" key="9">
    <source>
        <dbReference type="Proteomes" id="UP000030748"/>
    </source>
</evidence>
<evidence type="ECO:0000313" key="8">
    <source>
        <dbReference type="EMBL" id="EYU29231.1"/>
    </source>
</evidence>
<feature type="compositionally biased region" description="Basic residues" evidence="6">
    <location>
        <begin position="450"/>
        <end position="461"/>
    </location>
</feature>
<dbReference type="PhylomeDB" id="A0A022QMQ1"/>
<dbReference type="eggNOG" id="KOG0865">
    <property type="taxonomic scope" value="Eukaryota"/>
</dbReference>
<name>A0A022QMQ1_ERYGU</name>
<evidence type="ECO:0000256" key="3">
    <source>
        <dbReference type="ARBA" id="ARBA00013194"/>
    </source>
</evidence>
<feature type="compositionally biased region" description="Basic and acidic residues" evidence="6">
    <location>
        <begin position="180"/>
        <end position="198"/>
    </location>
</feature>
<protein>
    <recommendedName>
        <fullName evidence="3">peptidylprolyl isomerase</fullName>
        <ecNumber evidence="3">5.2.1.8</ecNumber>
    </recommendedName>
</protein>
<dbReference type="Gene3D" id="2.40.100.10">
    <property type="entry name" value="Cyclophilin-like"/>
    <property type="match status" value="1"/>
</dbReference>
<dbReference type="PROSITE" id="PS50072">
    <property type="entry name" value="CSA_PPIASE_2"/>
    <property type="match status" value="1"/>
</dbReference>
<dbReference type="PANTHER" id="PTHR11071">
    <property type="entry name" value="PEPTIDYL-PROLYL CIS-TRANS ISOMERASE"/>
    <property type="match status" value="1"/>
</dbReference>
<dbReference type="FunFam" id="2.40.100.10:FF:000022">
    <property type="entry name" value="Peptidyl-prolyl cis-trans isomerase CYP95"/>
    <property type="match status" value="1"/>
</dbReference>
<proteinExistence type="inferred from homology"/>
<dbReference type="InterPro" id="IPR029000">
    <property type="entry name" value="Cyclophilin-like_dom_sf"/>
</dbReference>
<evidence type="ECO:0000259" key="7">
    <source>
        <dbReference type="PROSITE" id="PS50072"/>
    </source>
</evidence>
<feature type="compositionally biased region" description="Low complexity" evidence="6">
    <location>
        <begin position="244"/>
        <end position="254"/>
    </location>
</feature>
<feature type="compositionally biased region" description="Polar residues" evidence="6">
    <location>
        <begin position="426"/>
        <end position="436"/>
    </location>
</feature>
<dbReference type="KEGG" id="egt:105967098"/>
<feature type="compositionally biased region" description="Low complexity" evidence="6">
    <location>
        <begin position="437"/>
        <end position="446"/>
    </location>
</feature>
<evidence type="ECO:0000256" key="2">
    <source>
        <dbReference type="ARBA" id="ARBA00007365"/>
    </source>
</evidence>
<dbReference type="GO" id="GO:0003755">
    <property type="term" value="F:peptidyl-prolyl cis-trans isomerase activity"/>
    <property type="evidence" value="ECO:0000318"/>
    <property type="project" value="GO_Central"/>
</dbReference>
<dbReference type="PRINTS" id="PR00153">
    <property type="entry name" value="CSAPPISMRASE"/>
</dbReference>
<keyword evidence="4" id="KW-0697">Rotamase</keyword>
<gene>
    <name evidence="8" type="ORF">MIMGU_mgv1a002140mg</name>
</gene>
<comment type="catalytic activity">
    <reaction evidence="1">
        <text>[protein]-peptidylproline (omega=180) = [protein]-peptidylproline (omega=0)</text>
        <dbReference type="Rhea" id="RHEA:16237"/>
        <dbReference type="Rhea" id="RHEA-COMP:10747"/>
        <dbReference type="Rhea" id="RHEA-COMP:10748"/>
        <dbReference type="ChEBI" id="CHEBI:83833"/>
        <dbReference type="ChEBI" id="CHEBI:83834"/>
        <dbReference type="EC" id="5.2.1.8"/>
    </reaction>
</comment>
<feature type="compositionally biased region" description="Low complexity" evidence="6">
    <location>
        <begin position="487"/>
        <end position="496"/>
    </location>
</feature>
<dbReference type="OrthoDB" id="1166594at2759"/>
<dbReference type="InterPro" id="IPR002130">
    <property type="entry name" value="Cyclophilin-type_PPIase_dom"/>
</dbReference>
<feature type="compositionally biased region" description="Polar residues" evidence="6">
    <location>
        <begin position="700"/>
        <end position="709"/>
    </location>
</feature>
<feature type="compositionally biased region" description="Basic residues" evidence="6">
    <location>
        <begin position="260"/>
        <end position="298"/>
    </location>
</feature>
<dbReference type="GO" id="GO:0006457">
    <property type="term" value="P:protein folding"/>
    <property type="evidence" value="ECO:0000318"/>
    <property type="project" value="GO_Central"/>
</dbReference>
<feature type="compositionally biased region" description="Basic and acidic residues" evidence="6">
    <location>
        <begin position="342"/>
        <end position="365"/>
    </location>
</feature>
<accession>A0A022QMQ1</accession>
<dbReference type="AlphaFoldDB" id="A0A022QMQ1"/>